<keyword evidence="2" id="KW-0812">Transmembrane</keyword>
<keyword evidence="6" id="KW-1185">Reference proteome</keyword>
<dbReference type="InterPro" id="IPR040538">
    <property type="entry name" value="Cch_HTH"/>
</dbReference>
<feature type="domain" description="DUF927" evidence="3">
    <location>
        <begin position="30"/>
        <end position="309"/>
    </location>
</feature>
<evidence type="ECO:0000313" key="6">
    <source>
        <dbReference type="Proteomes" id="UP001172743"/>
    </source>
</evidence>
<keyword evidence="2" id="KW-1133">Transmembrane helix</keyword>
<sequence>MKAKLRAKKVPNIRATTLPDPKETLTFGNFEVKNHNIYYWKKVNGKEELELVHVSSLIWINEIRQNSETNEIEYELIFRYNNLFYSTMVSRNILSEKGLQTLIPIGADIHKGNQDLVSMFLRVQEWQVKKVRHTHKLLGWANVSEELAYYHSEKHSSNPKDTSEYIGGFNIQPKGTFEEWFKMVKQDVIGRVPLEFALICGFAAPVLSLLSQFLSLKVMVVSFVGESSTGKTISAKLAVSPFGNPDNGGLVDSWNSTINAMMKTLANNNGVPIVFDEASINAGQNLTSSIYQFAEGQERKRLDSESEIRDLAKWMTLIIFTAEHLIIEKANQNSGLRVRILEYQVQKWTDDAEHAIRLKNTVEQHYGHAGPKFIDFLIRNFDKDQYIAQYEQSRKEVDNALIEKDEFSSRLTENYAVMVLTAKLVNQCFNIGVNEEALLQFIVEQDKEMMTTRTLESRAVDIIQQNVLTHQTKFSVDGGQVTGTLTYGTILQKEDYTEVAIVKSVMDEWLSEAKFSSKQVVLKTLKAKGYLDNEQGKNTRTRKIPVVNSTKYEIEESTSYEKVSNVLKRETVYVLKLPRNLLNVLKEEKNESPTVKKPFNSKPKSKLLGSIKDKLESPSIEEMFDDDI</sequence>
<organism evidence="5 6">
    <name type="scientific">Ureibacillus aquaedulcis</name>
    <dbReference type="NCBI Taxonomy" id="3058421"/>
    <lineage>
        <taxon>Bacteria</taxon>
        <taxon>Bacillati</taxon>
        <taxon>Bacillota</taxon>
        <taxon>Bacilli</taxon>
        <taxon>Bacillales</taxon>
        <taxon>Caryophanaceae</taxon>
        <taxon>Ureibacillus</taxon>
    </lineage>
</organism>
<gene>
    <name evidence="5" type="ORF">QYB95_01250</name>
</gene>
<dbReference type="RefSeq" id="WP_301136257.1">
    <property type="nucleotide sequence ID" value="NZ_JAUHTQ010000001.1"/>
</dbReference>
<keyword evidence="1" id="KW-0175">Coiled coil</keyword>
<proteinExistence type="predicted"/>
<accession>A0ABT8GL58</accession>
<comment type="caution">
    <text evidence="5">The sequence shown here is derived from an EMBL/GenBank/DDBJ whole genome shotgun (WGS) entry which is preliminary data.</text>
</comment>
<name>A0ABT8GL58_9BACL</name>
<dbReference type="Proteomes" id="UP001172743">
    <property type="component" value="Unassembled WGS sequence"/>
</dbReference>
<dbReference type="InterPro" id="IPR009270">
    <property type="entry name" value="DUF927"/>
</dbReference>
<feature type="transmembrane region" description="Helical" evidence="2">
    <location>
        <begin position="192"/>
        <end position="214"/>
    </location>
</feature>
<reference evidence="5" key="1">
    <citation type="submission" date="2023-07" db="EMBL/GenBank/DDBJ databases">
        <title>Ureibacillus sp. isolated from freshwater well.</title>
        <authorList>
            <person name="Kirdat K."/>
            <person name="Bhatt A."/>
            <person name="Teware R."/>
            <person name="Bhavsar Y."/>
            <person name="Yadav A."/>
        </authorList>
    </citation>
    <scope>NUCLEOTIDE SEQUENCE</scope>
    <source>
        <strain evidence="5">BA0131</strain>
    </source>
</reference>
<evidence type="ECO:0000259" key="3">
    <source>
        <dbReference type="Pfam" id="PF06048"/>
    </source>
</evidence>
<evidence type="ECO:0000256" key="1">
    <source>
        <dbReference type="SAM" id="Coils"/>
    </source>
</evidence>
<feature type="domain" description="Cch helix turn helix" evidence="4">
    <location>
        <begin position="455"/>
        <end position="579"/>
    </location>
</feature>
<dbReference type="Pfam" id="PF06048">
    <property type="entry name" value="DUF927"/>
    <property type="match status" value="1"/>
</dbReference>
<evidence type="ECO:0000259" key="4">
    <source>
        <dbReference type="Pfam" id="PF18662"/>
    </source>
</evidence>
<evidence type="ECO:0000256" key="2">
    <source>
        <dbReference type="SAM" id="Phobius"/>
    </source>
</evidence>
<evidence type="ECO:0000313" key="5">
    <source>
        <dbReference type="EMBL" id="MDN4492152.1"/>
    </source>
</evidence>
<protein>
    <submittedName>
        <fullName evidence="5">DUF927 domain-containing protein</fullName>
    </submittedName>
</protein>
<dbReference type="Pfam" id="PF18662">
    <property type="entry name" value="HTH_56"/>
    <property type="match status" value="1"/>
</dbReference>
<keyword evidence="2" id="KW-0472">Membrane</keyword>
<feature type="coiled-coil region" evidence="1">
    <location>
        <begin position="383"/>
        <end position="410"/>
    </location>
</feature>
<dbReference type="EMBL" id="JAUHTQ010000001">
    <property type="protein sequence ID" value="MDN4492152.1"/>
    <property type="molecule type" value="Genomic_DNA"/>
</dbReference>